<feature type="modified residue" description="4-aspartylphosphate" evidence="3">
    <location>
        <position position="82"/>
    </location>
</feature>
<dbReference type="InterPro" id="IPR046947">
    <property type="entry name" value="LytR-like"/>
</dbReference>
<name>A0A3R8LJ13_9FIRM</name>
<dbReference type="InterPro" id="IPR007492">
    <property type="entry name" value="LytTR_DNA-bd_dom"/>
</dbReference>
<dbReference type="PANTHER" id="PTHR37299">
    <property type="entry name" value="TRANSCRIPTIONAL REGULATOR-RELATED"/>
    <property type="match status" value="1"/>
</dbReference>
<evidence type="ECO:0000256" key="1">
    <source>
        <dbReference type="ARBA" id="ARBA00018672"/>
    </source>
</evidence>
<comment type="caution">
    <text evidence="6">The sequence shown here is derived from an EMBL/GenBank/DDBJ whole genome shotgun (WGS) entry which is preliminary data.</text>
</comment>
<dbReference type="EMBL" id="RHJS01000002">
    <property type="protein sequence ID" value="RRK34373.1"/>
    <property type="molecule type" value="Genomic_DNA"/>
</dbReference>
<dbReference type="Pfam" id="PF04397">
    <property type="entry name" value="LytTR"/>
    <property type="match status" value="1"/>
</dbReference>
<proteinExistence type="predicted"/>
<keyword evidence="3" id="KW-0597">Phosphoprotein</keyword>
<dbReference type="GO" id="GO:0000156">
    <property type="term" value="F:phosphorelay response regulator activity"/>
    <property type="evidence" value="ECO:0007669"/>
    <property type="project" value="InterPro"/>
</dbReference>
<sequence>MCGRSAEIPAGLQLRSRANLEGKTMVKIAIVDDEKKTLEWECDCIGKVVYEKGEAEIFPYSSAEEVAGQISQGEEYDVVITDIELSGMSGLELGKLVCRKLHRCYLVFLTSHSEFAVESYRLEAYQYILKAEMEERLPRIVERLIEKVKKERNNFILLGSETERQKVYFRDIIYVQKDKGMKYVLYITKLGNFREREVLRKVRDKLDSKMFLPADRGYIINMKYIERISGDTIYLEGGYKLIISRSRVKKVKEDINRYWGCD</sequence>
<accession>A0A3R8LJ13</accession>
<dbReference type="InterPro" id="IPR011006">
    <property type="entry name" value="CheY-like_superfamily"/>
</dbReference>
<organism evidence="6 7">
    <name type="scientific">Schaedlerella arabinosiphila</name>
    <dbReference type="NCBI Taxonomy" id="2044587"/>
    <lineage>
        <taxon>Bacteria</taxon>
        <taxon>Bacillati</taxon>
        <taxon>Bacillota</taxon>
        <taxon>Clostridia</taxon>
        <taxon>Lachnospirales</taxon>
        <taxon>Lachnospiraceae</taxon>
        <taxon>Schaedlerella</taxon>
    </lineage>
</organism>
<reference evidence="6" key="1">
    <citation type="submission" date="2018-10" db="EMBL/GenBank/DDBJ databases">
        <title>Schaedlerella arabinophila gen. nov. sp. nov., isolated from the mouse intestinal tract and comparative analysis with the genome of the closely related altered Schaedler flora strain ASF502.</title>
        <authorList>
            <person name="Miyake S."/>
            <person name="Soh M."/>
            <person name="Seedorf H."/>
        </authorList>
    </citation>
    <scope>NUCLEOTIDE SEQUENCE [LARGE SCALE GENOMIC DNA]</scope>
    <source>
        <strain evidence="6">DSM 106076</strain>
    </source>
</reference>
<evidence type="ECO:0000259" key="4">
    <source>
        <dbReference type="PROSITE" id="PS50110"/>
    </source>
</evidence>
<dbReference type="AlphaFoldDB" id="A0A3R8LJ13"/>
<protein>
    <recommendedName>
        <fullName evidence="1">Stage 0 sporulation protein A homolog</fullName>
    </recommendedName>
</protein>
<comment type="function">
    <text evidence="2">May play the central regulatory role in sporulation. It may be an element of the effector pathway responsible for the activation of sporulation genes in response to nutritional stress. Spo0A may act in concert with spo0H (a sigma factor) to control the expression of some genes that are critical to the sporulation process.</text>
</comment>
<evidence type="ECO:0000256" key="2">
    <source>
        <dbReference type="ARBA" id="ARBA00024867"/>
    </source>
</evidence>
<dbReference type="PROSITE" id="PS50110">
    <property type="entry name" value="RESPONSE_REGULATORY"/>
    <property type="match status" value="1"/>
</dbReference>
<feature type="domain" description="Response regulatory" evidence="4">
    <location>
        <begin position="27"/>
        <end position="145"/>
    </location>
</feature>
<evidence type="ECO:0000313" key="6">
    <source>
        <dbReference type="EMBL" id="RRK34373.1"/>
    </source>
</evidence>
<evidence type="ECO:0000256" key="3">
    <source>
        <dbReference type="PROSITE-ProRule" id="PRU00169"/>
    </source>
</evidence>
<dbReference type="SMART" id="SM00850">
    <property type="entry name" value="LytTR"/>
    <property type="match status" value="1"/>
</dbReference>
<dbReference type="Pfam" id="PF00072">
    <property type="entry name" value="Response_reg"/>
    <property type="match status" value="1"/>
</dbReference>
<dbReference type="SMART" id="SM00448">
    <property type="entry name" value="REC"/>
    <property type="match status" value="1"/>
</dbReference>
<gene>
    <name evidence="6" type="ORF">EBB54_25845</name>
</gene>
<dbReference type="GO" id="GO:0003677">
    <property type="term" value="F:DNA binding"/>
    <property type="evidence" value="ECO:0007669"/>
    <property type="project" value="UniProtKB-KW"/>
</dbReference>
<evidence type="ECO:0000313" key="7">
    <source>
        <dbReference type="Proteomes" id="UP000274920"/>
    </source>
</evidence>
<dbReference type="Gene3D" id="3.40.50.2300">
    <property type="match status" value="1"/>
</dbReference>
<keyword evidence="6" id="KW-0238">DNA-binding</keyword>
<dbReference type="Gene3D" id="2.40.50.1020">
    <property type="entry name" value="LytTr DNA-binding domain"/>
    <property type="match status" value="1"/>
</dbReference>
<dbReference type="PROSITE" id="PS50930">
    <property type="entry name" value="HTH_LYTTR"/>
    <property type="match status" value="1"/>
</dbReference>
<dbReference type="InterPro" id="IPR001789">
    <property type="entry name" value="Sig_transdc_resp-reg_receiver"/>
</dbReference>
<feature type="domain" description="HTH LytTR-type" evidence="5">
    <location>
        <begin position="156"/>
        <end position="257"/>
    </location>
</feature>
<dbReference type="PANTHER" id="PTHR37299:SF1">
    <property type="entry name" value="STAGE 0 SPORULATION PROTEIN A HOMOLOG"/>
    <property type="match status" value="1"/>
</dbReference>
<keyword evidence="7" id="KW-1185">Reference proteome</keyword>
<evidence type="ECO:0000259" key="5">
    <source>
        <dbReference type="PROSITE" id="PS50930"/>
    </source>
</evidence>
<dbReference type="SUPFAM" id="SSF52172">
    <property type="entry name" value="CheY-like"/>
    <property type="match status" value="1"/>
</dbReference>
<dbReference type="Proteomes" id="UP000274920">
    <property type="component" value="Unassembled WGS sequence"/>
</dbReference>